<dbReference type="GO" id="GO:0012505">
    <property type="term" value="C:endomembrane system"/>
    <property type="evidence" value="ECO:0007669"/>
    <property type="project" value="UniProtKB-SubCell"/>
</dbReference>
<comment type="caution">
    <text evidence="7">The sequence shown here is derived from an EMBL/GenBank/DDBJ whole genome shotgun (WGS) entry which is preliminary data.</text>
</comment>
<evidence type="ECO:0000256" key="5">
    <source>
        <dbReference type="SAM" id="Phobius"/>
    </source>
</evidence>
<dbReference type="InterPro" id="IPR010652">
    <property type="entry name" value="DUF1232"/>
</dbReference>
<dbReference type="Proteomes" id="UP000294682">
    <property type="component" value="Unassembled WGS sequence"/>
</dbReference>
<keyword evidence="2 5" id="KW-0812">Transmembrane</keyword>
<gene>
    <name evidence="7" type="ORF">EDD78_101262</name>
</gene>
<dbReference type="OrthoDB" id="9800202at2"/>
<dbReference type="AlphaFoldDB" id="A0A9X8Y9K9"/>
<evidence type="ECO:0000256" key="2">
    <source>
        <dbReference type="ARBA" id="ARBA00022692"/>
    </source>
</evidence>
<sequence>MGNLRERAGKLKRDIPAVFLALRDRETPVLAKVMAAVTVGYALSPIDLIPDFIPILGYLDDVILLPALVALTVRLIPGRVWERSRARAEHLWENGKPKKWYFAVPILAIWFLFLWLIVKAIWF</sequence>
<proteinExistence type="predicted"/>
<keyword evidence="8" id="KW-1185">Reference proteome</keyword>
<comment type="subcellular location">
    <subcellularLocation>
        <location evidence="1">Endomembrane system</location>
        <topology evidence="1">Multi-pass membrane protein</topology>
    </subcellularLocation>
</comment>
<organism evidence="7 8">
    <name type="scientific">Harryflintia acetispora</name>
    <dbReference type="NCBI Taxonomy" id="1849041"/>
    <lineage>
        <taxon>Bacteria</taxon>
        <taxon>Bacillati</taxon>
        <taxon>Bacillota</taxon>
        <taxon>Clostridia</taxon>
        <taxon>Eubacteriales</taxon>
        <taxon>Oscillospiraceae</taxon>
        <taxon>Harryflintia</taxon>
    </lineage>
</organism>
<feature type="domain" description="DUF1232" evidence="6">
    <location>
        <begin position="31"/>
        <end position="66"/>
    </location>
</feature>
<dbReference type="Pfam" id="PF06803">
    <property type="entry name" value="DUF1232"/>
    <property type="match status" value="1"/>
</dbReference>
<keyword evidence="4 5" id="KW-0472">Membrane</keyword>
<evidence type="ECO:0000313" key="7">
    <source>
        <dbReference type="EMBL" id="TCL45279.1"/>
    </source>
</evidence>
<feature type="transmembrane region" description="Helical" evidence="5">
    <location>
        <begin position="100"/>
        <end position="122"/>
    </location>
</feature>
<accession>A0A9X8Y9K9</accession>
<name>A0A9X8Y9K9_9FIRM</name>
<dbReference type="RefSeq" id="WP_079700363.1">
    <property type="nucleotide sequence ID" value="NZ_JADNAH010000047.1"/>
</dbReference>
<evidence type="ECO:0000256" key="4">
    <source>
        <dbReference type="ARBA" id="ARBA00023136"/>
    </source>
</evidence>
<evidence type="ECO:0000256" key="1">
    <source>
        <dbReference type="ARBA" id="ARBA00004127"/>
    </source>
</evidence>
<protein>
    <submittedName>
        <fullName evidence="7">Uncharacterized protein DUF1232</fullName>
    </submittedName>
</protein>
<evidence type="ECO:0000259" key="6">
    <source>
        <dbReference type="Pfam" id="PF06803"/>
    </source>
</evidence>
<evidence type="ECO:0000313" key="8">
    <source>
        <dbReference type="Proteomes" id="UP000294682"/>
    </source>
</evidence>
<dbReference type="EMBL" id="SLUK01000001">
    <property type="protein sequence ID" value="TCL45279.1"/>
    <property type="molecule type" value="Genomic_DNA"/>
</dbReference>
<keyword evidence="3 5" id="KW-1133">Transmembrane helix</keyword>
<evidence type="ECO:0000256" key="3">
    <source>
        <dbReference type="ARBA" id="ARBA00022989"/>
    </source>
</evidence>
<reference evidence="7 8" key="1">
    <citation type="submission" date="2019-03" db="EMBL/GenBank/DDBJ databases">
        <title>Genomic Encyclopedia of Type Strains, Phase IV (KMG-IV): sequencing the most valuable type-strain genomes for metagenomic binning, comparative biology and taxonomic classification.</title>
        <authorList>
            <person name="Goeker M."/>
        </authorList>
    </citation>
    <scope>NUCLEOTIDE SEQUENCE [LARGE SCALE GENOMIC DNA]</scope>
    <source>
        <strain evidence="7 8">DSM 100433</strain>
    </source>
</reference>